<sequence>MKKIAYFLLALVLLQSCRTQRDVLYFQNIDQVNLNQAGLTGINEYQLQAGDDLSINVSVDDKELLAPFTLNLSSSTSGSNTSNLQGITTYTIDSEGNINFPQIGKIHLLGKTRTEAIAELTAQFSRYLKNPVVNLKVNNFRVVVLGDSGGRVVNIKNENANILEVLAESGDLKKTSDIDNLLLVRTENNKRTKYTVNLKDANLFNEPYFYVKQNDIIYIKPSKASTLSFNNTPFAAISTILSLGVTIYALFIK</sequence>
<evidence type="ECO:0000256" key="2">
    <source>
        <dbReference type="SAM" id="Phobius"/>
    </source>
</evidence>
<dbReference type="RefSeq" id="WP_128500446.1">
    <property type="nucleotide sequence ID" value="NZ_CP035107.1"/>
</dbReference>
<dbReference type="Pfam" id="PF02563">
    <property type="entry name" value="Poly_export"/>
    <property type="match status" value="1"/>
</dbReference>
<accession>A0A410JP43</accession>
<dbReference type="OrthoDB" id="1445882at2"/>
<dbReference type="Proteomes" id="UP000287701">
    <property type="component" value="Chromosome"/>
</dbReference>
<feature type="domain" description="Polysaccharide export protein N-terminal" evidence="3">
    <location>
        <begin position="43"/>
        <end position="137"/>
    </location>
</feature>
<evidence type="ECO:0000313" key="4">
    <source>
        <dbReference type="EMBL" id="QAR29930.1"/>
    </source>
</evidence>
<dbReference type="PROSITE" id="PS51257">
    <property type="entry name" value="PROKAR_LIPOPROTEIN"/>
    <property type="match status" value="1"/>
</dbReference>
<dbReference type="GO" id="GO:0015159">
    <property type="term" value="F:polysaccharide transmembrane transporter activity"/>
    <property type="evidence" value="ECO:0007669"/>
    <property type="project" value="InterPro"/>
</dbReference>
<keyword evidence="2" id="KW-0472">Membrane</keyword>
<dbReference type="PANTHER" id="PTHR33619">
    <property type="entry name" value="POLYSACCHARIDE EXPORT PROTEIN GFCE-RELATED"/>
    <property type="match status" value="1"/>
</dbReference>
<organism evidence="4 5">
    <name type="scientific">Ornithobacterium rhinotracheale</name>
    <dbReference type="NCBI Taxonomy" id="28251"/>
    <lineage>
        <taxon>Bacteria</taxon>
        <taxon>Pseudomonadati</taxon>
        <taxon>Bacteroidota</taxon>
        <taxon>Flavobacteriia</taxon>
        <taxon>Flavobacteriales</taxon>
        <taxon>Weeksellaceae</taxon>
        <taxon>Ornithobacterium</taxon>
    </lineage>
</organism>
<feature type="transmembrane region" description="Helical" evidence="2">
    <location>
        <begin position="234"/>
        <end position="252"/>
    </location>
</feature>
<keyword evidence="2" id="KW-1133">Transmembrane helix</keyword>
<evidence type="ECO:0000256" key="1">
    <source>
        <dbReference type="ARBA" id="ARBA00022729"/>
    </source>
</evidence>
<name>A0A410JP43_ORNRH</name>
<keyword evidence="2" id="KW-0812">Transmembrane</keyword>
<proteinExistence type="predicted"/>
<evidence type="ECO:0000313" key="5">
    <source>
        <dbReference type="Proteomes" id="UP000287701"/>
    </source>
</evidence>
<gene>
    <name evidence="4" type="ORF">EQP59_00420</name>
</gene>
<keyword evidence="1" id="KW-0732">Signal</keyword>
<evidence type="ECO:0000259" key="3">
    <source>
        <dbReference type="Pfam" id="PF02563"/>
    </source>
</evidence>
<reference evidence="4 5" key="1">
    <citation type="submission" date="2019-01" db="EMBL/GenBank/DDBJ databases">
        <title>Whole Genome of Ornithobacterium rhinotracheale FARPER-174b.</title>
        <authorList>
            <person name="Tataje-Lavanda L.A."/>
            <person name="Montalvan A."/>
            <person name="Montesinos R."/>
            <person name="Zimic M."/>
            <person name="Fernandez-Sanchez M."/>
            <person name="Fernandez-Diaz M."/>
        </authorList>
    </citation>
    <scope>NUCLEOTIDE SEQUENCE [LARGE SCALE GENOMIC DNA]</scope>
    <source>
        <strain evidence="4 5">FARPER-174b</strain>
    </source>
</reference>
<dbReference type="Gene3D" id="3.30.1950.10">
    <property type="entry name" value="wza like domain"/>
    <property type="match status" value="1"/>
</dbReference>
<dbReference type="PANTHER" id="PTHR33619:SF3">
    <property type="entry name" value="POLYSACCHARIDE EXPORT PROTEIN GFCE-RELATED"/>
    <property type="match status" value="1"/>
</dbReference>
<dbReference type="InterPro" id="IPR003715">
    <property type="entry name" value="Poly_export_N"/>
</dbReference>
<dbReference type="EMBL" id="CP035107">
    <property type="protein sequence ID" value="QAR29930.1"/>
    <property type="molecule type" value="Genomic_DNA"/>
</dbReference>
<protein>
    <recommendedName>
        <fullName evidence="3">Polysaccharide export protein N-terminal domain-containing protein</fullName>
    </recommendedName>
</protein>
<dbReference type="InterPro" id="IPR049712">
    <property type="entry name" value="Poly_export"/>
</dbReference>
<dbReference type="AlphaFoldDB" id="A0A410JP43"/>